<protein>
    <submittedName>
        <fullName evidence="2">Uncharacterized protein</fullName>
    </submittedName>
</protein>
<organism evidence="2 3">
    <name type="scientific">Mesorhabditis spiculigera</name>
    <dbReference type="NCBI Taxonomy" id="96644"/>
    <lineage>
        <taxon>Eukaryota</taxon>
        <taxon>Metazoa</taxon>
        <taxon>Ecdysozoa</taxon>
        <taxon>Nematoda</taxon>
        <taxon>Chromadorea</taxon>
        <taxon>Rhabditida</taxon>
        <taxon>Rhabditina</taxon>
        <taxon>Rhabditomorpha</taxon>
        <taxon>Rhabditoidea</taxon>
        <taxon>Rhabditidae</taxon>
        <taxon>Mesorhabditinae</taxon>
        <taxon>Mesorhabditis</taxon>
    </lineage>
</organism>
<dbReference type="EMBL" id="CATQJA010002709">
    <property type="protein sequence ID" value="CAJ0586625.1"/>
    <property type="molecule type" value="Genomic_DNA"/>
</dbReference>
<evidence type="ECO:0000313" key="2">
    <source>
        <dbReference type="EMBL" id="CAJ0586625.1"/>
    </source>
</evidence>
<feature type="region of interest" description="Disordered" evidence="1">
    <location>
        <begin position="339"/>
        <end position="362"/>
    </location>
</feature>
<evidence type="ECO:0000256" key="1">
    <source>
        <dbReference type="SAM" id="MobiDB-lite"/>
    </source>
</evidence>
<reference evidence="2" key="1">
    <citation type="submission" date="2023-06" db="EMBL/GenBank/DDBJ databases">
        <authorList>
            <person name="Delattre M."/>
        </authorList>
    </citation>
    <scope>NUCLEOTIDE SEQUENCE</scope>
    <source>
        <strain evidence="2">AF72</strain>
    </source>
</reference>
<comment type="caution">
    <text evidence="2">The sequence shown here is derived from an EMBL/GenBank/DDBJ whole genome shotgun (WGS) entry which is preliminary data.</text>
</comment>
<evidence type="ECO:0000313" key="3">
    <source>
        <dbReference type="Proteomes" id="UP001177023"/>
    </source>
</evidence>
<feature type="non-terminal residue" evidence="2">
    <location>
        <position position="495"/>
    </location>
</feature>
<gene>
    <name evidence="2" type="ORF">MSPICULIGERA_LOCUS24621</name>
</gene>
<accession>A0AA36GD21</accession>
<feature type="compositionally biased region" description="Low complexity" evidence="1">
    <location>
        <begin position="49"/>
        <end position="63"/>
    </location>
</feature>
<feature type="region of interest" description="Disordered" evidence="1">
    <location>
        <begin position="38"/>
        <end position="67"/>
    </location>
</feature>
<dbReference type="AlphaFoldDB" id="A0AA36GD21"/>
<name>A0AA36GD21_9BILA</name>
<sequence>MGTDRAFERNDDEGFWNIDDEQLRPWAYTSNAPIVTSTVAETDEKATEKTTTTTTEAPTTVSEAPKKPDEVQKLLTDAVSDISNLTQALEEEHGEADGKNRTILWLDAKWKAEDQQMNLSATAECQAWRAQWERENNVTVVEKVEEAAATNETSSEITQEELNLVESELVDKKKRLKELGMDEELLKDYKAVGVIWKEVCGLHERNLWFRKTEDAKKIGVTELSPICEPFKEELNPDTSKLAQLAERLNEIVFNATELGIHLFNGTNSTGELIDETLEVGILSDSLDTADADKDISWGGADPKDEDWSWNEAQSHRVVRVRPGVLLRVKRMAVEVKEEVKSEEWADEKPEPRDSGESSTEVLVVDEEGKPLNGSGKPNRFFHRWIEIDATEETSPTLSFLAPEALEALGLDVPAEAYKRYEKVSLYLPGICAEYVPKAVDEFDSSNFEGVEIEGPIGVNITALEAAGVNLTALAEKLRNDTEVDDILSRTNGSVR</sequence>
<feature type="compositionally biased region" description="Basic and acidic residues" evidence="1">
    <location>
        <begin position="339"/>
        <end position="355"/>
    </location>
</feature>
<keyword evidence="3" id="KW-1185">Reference proteome</keyword>
<dbReference type="Proteomes" id="UP001177023">
    <property type="component" value="Unassembled WGS sequence"/>
</dbReference>
<proteinExistence type="predicted"/>